<dbReference type="PRINTS" id="PR00053">
    <property type="entry name" value="FORKHEAD"/>
</dbReference>
<dbReference type="InterPro" id="IPR001766">
    <property type="entry name" value="Fork_head_dom"/>
</dbReference>
<comment type="catalytic activity">
    <reaction evidence="9 11">
        <text>tRNA(Tyr) + L-tyrosine + ATP = L-tyrosyl-tRNA(Tyr) + AMP + diphosphate + H(+)</text>
        <dbReference type="Rhea" id="RHEA:10220"/>
        <dbReference type="Rhea" id="RHEA-COMP:9706"/>
        <dbReference type="Rhea" id="RHEA-COMP:9707"/>
        <dbReference type="ChEBI" id="CHEBI:15378"/>
        <dbReference type="ChEBI" id="CHEBI:30616"/>
        <dbReference type="ChEBI" id="CHEBI:33019"/>
        <dbReference type="ChEBI" id="CHEBI:58315"/>
        <dbReference type="ChEBI" id="CHEBI:78442"/>
        <dbReference type="ChEBI" id="CHEBI:78536"/>
        <dbReference type="ChEBI" id="CHEBI:456215"/>
        <dbReference type="EC" id="6.1.1.1"/>
    </reaction>
</comment>
<dbReference type="CDD" id="cd00805">
    <property type="entry name" value="TyrRS_core"/>
    <property type="match status" value="1"/>
</dbReference>
<keyword evidence="4 11" id="KW-0067">ATP-binding</keyword>
<comment type="caution">
    <text evidence="14">The sequence shown here is derived from an EMBL/GenBank/DDBJ whole genome shotgun (WGS) entry which is preliminary data.</text>
</comment>
<dbReference type="GO" id="GO:0005634">
    <property type="term" value="C:nucleus"/>
    <property type="evidence" value="ECO:0007669"/>
    <property type="project" value="UniProtKB-SubCell"/>
</dbReference>
<dbReference type="FunFam" id="1.10.10.10:FF:000135">
    <property type="entry name" value="forkhead box protein G1"/>
    <property type="match status" value="1"/>
</dbReference>
<keyword evidence="10" id="KW-0539">Nucleus</keyword>
<dbReference type="Pfam" id="PF17748">
    <property type="entry name" value="VID27_N"/>
    <property type="match status" value="1"/>
</dbReference>
<dbReference type="GO" id="GO:0004831">
    <property type="term" value="F:tyrosine-tRNA ligase activity"/>
    <property type="evidence" value="ECO:0007669"/>
    <property type="project" value="UniProtKB-EC"/>
</dbReference>
<evidence type="ECO:0000256" key="7">
    <source>
        <dbReference type="ARBA" id="ARBA00023146"/>
    </source>
</evidence>
<dbReference type="GO" id="GO:0006437">
    <property type="term" value="P:tyrosyl-tRNA aminoacylation"/>
    <property type="evidence" value="ECO:0007669"/>
    <property type="project" value="InterPro"/>
</dbReference>
<gene>
    <name evidence="14" type="ORF">BZG36_02338</name>
</gene>
<dbReference type="PROSITE" id="PS00658">
    <property type="entry name" value="FORK_HEAD_2"/>
    <property type="match status" value="1"/>
</dbReference>
<dbReference type="SUPFAM" id="SSF46785">
    <property type="entry name" value="Winged helix' DNA-binding domain"/>
    <property type="match status" value="1"/>
</dbReference>
<evidence type="ECO:0000313" key="15">
    <source>
        <dbReference type="Proteomes" id="UP000242875"/>
    </source>
</evidence>
<dbReference type="PANTHER" id="PTHR31913:SF0">
    <property type="entry name" value="VACUOLAR IMPORT AND DEGRADATION PROTEIN 27"/>
    <property type="match status" value="1"/>
</dbReference>
<dbReference type="SUPFAM" id="SSF69322">
    <property type="entry name" value="Tricorn protease domain 2"/>
    <property type="match status" value="1"/>
</dbReference>
<dbReference type="PROSITE" id="PS00657">
    <property type="entry name" value="FORK_HEAD_1"/>
    <property type="match status" value="1"/>
</dbReference>
<evidence type="ECO:0000256" key="6">
    <source>
        <dbReference type="ARBA" id="ARBA00023125"/>
    </source>
</evidence>
<reference evidence="14 15" key="1">
    <citation type="journal article" date="2017" name="Mycologia">
        <title>Bifiguratus adelaidae, gen. et sp. nov., a new member of Mucoromycotina in endophytic and soil-dwelling habitats.</title>
        <authorList>
            <person name="Torres-Cruz T.J."/>
            <person name="Billingsley Tobias T.L."/>
            <person name="Almatruk M."/>
            <person name="Hesse C."/>
            <person name="Kuske C.R."/>
            <person name="Desiro A."/>
            <person name="Benucci G.M."/>
            <person name="Bonito G."/>
            <person name="Stajich J.E."/>
            <person name="Dunlap C."/>
            <person name="Arnold A.E."/>
            <person name="Porras-Alfaro A."/>
        </authorList>
    </citation>
    <scope>NUCLEOTIDE SEQUENCE [LARGE SCALE GENOMIC DNA]</scope>
    <source>
        <strain evidence="14 15">AZ0501</strain>
    </source>
</reference>
<dbReference type="InterPro" id="IPR036388">
    <property type="entry name" value="WH-like_DNA-bd_sf"/>
</dbReference>
<evidence type="ECO:0000256" key="2">
    <source>
        <dbReference type="ARBA" id="ARBA00022598"/>
    </source>
</evidence>
<dbReference type="SUPFAM" id="SSF52374">
    <property type="entry name" value="Nucleotidylyl transferase"/>
    <property type="match status" value="1"/>
</dbReference>
<feature type="compositionally biased region" description="Low complexity" evidence="12">
    <location>
        <begin position="1215"/>
        <end position="1235"/>
    </location>
</feature>
<name>A0A261Y2I6_9FUNG</name>
<dbReference type="FunFam" id="1.10.240.10:FF:000001">
    <property type="entry name" value="Tyrosine--tRNA ligase"/>
    <property type="match status" value="1"/>
</dbReference>
<keyword evidence="7 11" id="KW-0030">Aminoacyl-tRNA synthetase</keyword>
<keyword evidence="3 11" id="KW-0547">Nucleotide-binding</keyword>
<evidence type="ECO:0000256" key="12">
    <source>
        <dbReference type="SAM" id="MobiDB-lite"/>
    </source>
</evidence>
<evidence type="ECO:0000259" key="13">
    <source>
        <dbReference type="PROSITE" id="PS50039"/>
    </source>
</evidence>
<dbReference type="Proteomes" id="UP000242875">
    <property type="component" value="Unassembled WGS sequence"/>
</dbReference>
<dbReference type="Pfam" id="PF17747">
    <property type="entry name" value="VID27_PH"/>
    <property type="match status" value="1"/>
</dbReference>
<dbReference type="InterPro" id="IPR014729">
    <property type="entry name" value="Rossmann-like_a/b/a_fold"/>
</dbReference>
<evidence type="ECO:0000256" key="4">
    <source>
        <dbReference type="ARBA" id="ARBA00022840"/>
    </source>
</evidence>
<evidence type="ECO:0000256" key="10">
    <source>
        <dbReference type="PROSITE-ProRule" id="PRU00089"/>
    </source>
</evidence>
<comment type="similarity">
    <text evidence="11">Belongs to the class-I aminoacyl-tRNA synthetase family.</text>
</comment>
<organism evidence="14 15">
    <name type="scientific">Bifiguratus adelaidae</name>
    <dbReference type="NCBI Taxonomy" id="1938954"/>
    <lineage>
        <taxon>Eukaryota</taxon>
        <taxon>Fungi</taxon>
        <taxon>Fungi incertae sedis</taxon>
        <taxon>Mucoromycota</taxon>
        <taxon>Mucoromycotina</taxon>
        <taxon>Endogonomycetes</taxon>
        <taxon>Endogonales</taxon>
        <taxon>Endogonales incertae sedis</taxon>
        <taxon>Bifiguratus</taxon>
    </lineage>
</organism>
<dbReference type="InterPro" id="IPR030456">
    <property type="entry name" value="TF_fork_head_CS_2"/>
</dbReference>
<dbReference type="GO" id="GO:0043565">
    <property type="term" value="F:sequence-specific DNA binding"/>
    <property type="evidence" value="ECO:0007669"/>
    <property type="project" value="InterPro"/>
</dbReference>
<dbReference type="EMBL" id="MVBO01000029">
    <property type="protein sequence ID" value="OZJ04820.1"/>
    <property type="molecule type" value="Genomic_DNA"/>
</dbReference>
<keyword evidence="5 11" id="KW-0648">Protein biosynthesis</keyword>
<dbReference type="InterPro" id="IPR002307">
    <property type="entry name" value="Tyr-tRNA-ligase"/>
</dbReference>
<keyword evidence="2 11" id="KW-0436">Ligase</keyword>
<dbReference type="PRINTS" id="PR01040">
    <property type="entry name" value="TRNASYNTHTYR"/>
</dbReference>
<dbReference type="InterPro" id="IPR040458">
    <property type="entry name" value="Vid27"/>
</dbReference>
<feature type="compositionally biased region" description="Acidic residues" evidence="12">
    <location>
        <begin position="383"/>
        <end position="400"/>
    </location>
</feature>
<dbReference type="NCBIfam" id="TIGR00234">
    <property type="entry name" value="tyrS"/>
    <property type="match status" value="1"/>
</dbReference>
<sequence length="1514" mass="170556">MFAIKSLGKYIFGNAEKAELVQVTSGQLYLVRPQSPKGVRECIYKDAQATIRYTGTQYQYQLVITRVFEEGEEELEDSLEIEDEKVFLIDEELRFSKGENDGCVVFSWADLQGDSQDQFQFVCDPYTTVYTGSAFELTMYQCMYERKFRQPHEHASDADLEAFQKNGIQQEKLAGNSGKGKQTLKSTSSKSKEKAGKSSNVGKAQPHVEASNAELVAPTVQIVPNTTGRKTVASVAADLHLFQPETGLFVLQAEKVEAELVQVQDFRYWLAVNGGAKGLMAQEIEPQMNPVFSNEHKSFVWNYQDATGIYSWLLRFPDDETFKTFSNAFAQCIYETGNQLQYNKTKEDERDYVRNAYQEDVEMVDAGPLENSDDEEAKSKVEEESESEDEDEVEESEEDLQALSGDKSKNSQLAVGYKHDRSFVVRGNKIGVFKHTNDDKLQFATTIGGVETLKGKAFNPNKVMLHQEDSQMLLMNPDDEHTVYQMDLEYGKVVEEWTTHDIVPLSNIVPDSKYAQMTPERTLIGLSHNSIYRIDPRLSGNKLVQGQMKQYMTKNDFSCATTTEKGQIAVASNKGDIRLFNTIGKNAKTALPALGDPILGIDVTANGRYVIATCRTYLLLIDTEIKSDENKCLGFEKFSPKTEKPIPRRLQLRPEHVAQMGIPINFTPARFNTGTTDRDEERTIVTSTGPYVITWNFNRVKQGHRYDYQIKAYSDNVVADNFKFGQDKDIVVAFPDNVTMVTKKQLGRPTKELLGSPARNLRSKSNIVNRGFIQDVTSPLVRDLTQEPTTVYSGLDPTAPSLHLGNLVTLMGLLHFHIKGHQAIALVGGATGFIGDPSGRSTERIPLNNDILHYNIQSIRKQLDQIFERAEAYAEKRQALDRSRGNGVHVLNNADWIGNMSVIQFLGDVGRYARIGTMLARESVKSRLQSPQGISFTEFSYQLLQAYDFYHLFRKHQCKIQIGGSDQWGNIVAGIDLIGKKHMAESLDVNAGKPQAFGLTIPLLVTSTGEKFGKSAGNAVWLNEQMTSVYDFYQFFMRATDVDVPRYLSLFTLLPIDHIGNVVQEHMACPEQRIAQKLLADEVTEMVHGVSGLQKAQLATSVMFGEDLKRLRGNDIVDAFKHDSFRMKRIPRVEVVGKPLDAVAVLAGSCRSKFPDLALDNTQYKAPDNKLDEPAQWQMSLLSMNSGAMEAHMPLPPTDTLSMQTWPATAGAIESVPQSLSSSPSSIPSPQTPTIDRNNVRDDYHDTDQEVVPSPANIAKKPPYSYATLITCAIQASKTKQLTLNEIYNWITDNYEYYRNAGNGWKNSIRHNLSLNKSFVRVPRPINEPGKGSYWTIDHFAAMADPREYEYLQARMHAPRSYSDGHVMPYHPSMAYSAYGMNVKVDPSYAYEVSLSPRPSTRDYPFGNMEEVYMQQYYGMKQLEELRIDGVPQPTRYRHSYAGQDVYMDSSYMSRDMCPSYNLAVPAMTRRHSMMAQKQAPSGYEQPLPTVMEDYLWNDGMPPMMPMTPWNAYI</sequence>
<dbReference type="SMART" id="SM00339">
    <property type="entry name" value="FH"/>
    <property type="match status" value="1"/>
</dbReference>
<accession>A0A261Y2I6</accession>
<dbReference type="Pfam" id="PF08553">
    <property type="entry name" value="VID27"/>
    <property type="match status" value="1"/>
</dbReference>
<evidence type="ECO:0000256" key="5">
    <source>
        <dbReference type="ARBA" id="ARBA00022917"/>
    </source>
</evidence>
<keyword evidence="6 10" id="KW-0238">DNA-binding</keyword>
<feature type="region of interest" description="Disordered" evidence="12">
    <location>
        <begin position="171"/>
        <end position="210"/>
    </location>
</feature>
<dbReference type="Pfam" id="PF00250">
    <property type="entry name" value="Forkhead"/>
    <property type="match status" value="1"/>
</dbReference>
<feature type="domain" description="Fork-head" evidence="13">
    <location>
        <begin position="1261"/>
        <end position="1338"/>
    </location>
</feature>
<dbReference type="InterPro" id="IPR040979">
    <property type="entry name" value="Vid27_N"/>
</dbReference>
<evidence type="ECO:0000256" key="3">
    <source>
        <dbReference type="ARBA" id="ARBA00022741"/>
    </source>
</evidence>
<feature type="region of interest" description="Disordered" evidence="12">
    <location>
        <begin position="363"/>
        <end position="408"/>
    </location>
</feature>
<dbReference type="InterPro" id="IPR001412">
    <property type="entry name" value="aa-tRNA-synth_I_CS"/>
</dbReference>
<dbReference type="OrthoDB" id="10251113at2759"/>
<dbReference type="Gene3D" id="1.10.10.10">
    <property type="entry name" value="Winged helix-like DNA-binding domain superfamily/Winged helix DNA-binding domain"/>
    <property type="match status" value="1"/>
</dbReference>
<evidence type="ECO:0000256" key="11">
    <source>
        <dbReference type="RuleBase" id="RU361234"/>
    </source>
</evidence>
<feature type="DNA-binding region" description="Fork-head" evidence="10">
    <location>
        <begin position="1261"/>
        <end position="1338"/>
    </location>
</feature>
<dbReference type="CDD" id="cd20024">
    <property type="entry name" value="FH_FOXJ2-like"/>
    <property type="match status" value="1"/>
</dbReference>
<evidence type="ECO:0000256" key="8">
    <source>
        <dbReference type="ARBA" id="ARBA00033323"/>
    </source>
</evidence>
<dbReference type="Pfam" id="PF00579">
    <property type="entry name" value="tRNA-synt_1b"/>
    <property type="match status" value="1"/>
</dbReference>
<dbReference type="Gene3D" id="3.40.50.620">
    <property type="entry name" value="HUPs"/>
    <property type="match status" value="1"/>
</dbReference>
<comment type="subcellular location">
    <subcellularLocation>
        <location evidence="10">Nucleus</location>
    </subcellularLocation>
</comment>
<dbReference type="PANTHER" id="PTHR31913">
    <property type="entry name" value="VACUOLAR IMPORT AND DEGRADATION PROTEIN 27"/>
    <property type="match status" value="1"/>
</dbReference>
<dbReference type="EC" id="6.1.1.1" evidence="1 11"/>
<dbReference type="PROSITE" id="PS00178">
    <property type="entry name" value="AA_TRNA_LIGASE_I"/>
    <property type="match status" value="1"/>
</dbReference>
<evidence type="ECO:0000313" key="14">
    <source>
        <dbReference type="EMBL" id="OZJ04820.1"/>
    </source>
</evidence>
<dbReference type="GO" id="GO:0005524">
    <property type="term" value="F:ATP binding"/>
    <property type="evidence" value="ECO:0007669"/>
    <property type="project" value="UniProtKB-KW"/>
</dbReference>
<dbReference type="InterPro" id="IPR002305">
    <property type="entry name" value="aa-tRNA-synth_Ic"/>
</dbReference>
<evidence type="ECO:0000256" key="9">
    <source>
        <dbReference type="ARBA" id="ARBA00048248"/>
    </source>
</evidence>
<proteinExistence type="inferred from homology"/>
<dbReference type="PROSITE" id="PS50039">
    <property type="entry name" value="FORK_HEAD_3"/>
    <property type="match status" value="1"/>
</dbReference>
<feature type="compositionally biased region" description="Low complexity" evidence="12">
    <location>
        <begin position="179"/>
        <end position="189"/>
    </location>
</feature>
<dbReference type="InterPro" id="IPR040768">
    <property type="entry name" value="Vid27_PH"/>
</dbReference>
<dbReference type="InterPro" id="IPR036390">
    <property type="entry name" value="WH_DNA-bd_sf"/>
</dbReference>
<protein>
    <recommendedName>
        <fullName evidence="1 11">Tyrosine--tRNA ligase</fullName>
        <ecNumber evidence="1 11">6.1.1.1</ecNumber>
    </recommendedName>
    <alternativeName>
        <fullName evidence="8 11">Tyrosyl-tRNA synthetase</fullName>
    </alternativeName>
</protein>
<dbReference type="GO" id="GO:0005737">
    <property type="term" value="C:cytoplasm"/>
    <property type="evidence" value="ECO:0007669"/>
    <property type="project" value="TreeGrafter"/>
</dbReference>
<keyword evidence="15" id="KW-1185">Reference proteome</keyword>
<dbReference type="InterPro" id="IPR013863">
    <property type="entry name" value="VID27_C"/>
</dbReference>
<feature type="region of interest" description="Disordered" evidence="12">
    <location>
        <begin position="1215"/>
        <end position="1238"/>
    </location>
</feature>
<dbReference type="GO" id="GO:0003700">
    <property type="term" value="F:DNA-binding transcription factor activity"/>
    <property type="evidence" value="ECO:0007669"/>
    <property type="project" value="InterPro"/>
</dbReference>
<evidence type="ECO:0000256" key="1">
    <source>
        <dbReference type="ARBA" id="ARBA00013160"/>
    </source>
</evidence>
<dbReference type="Gene3D" id="1.10.240.10">
    <property type="entry name" value="Tyrosyl-Transfer RNA Synthetase"/>
    <property type="match status" value="1"/>
</dbReference>
<dbReference type="InterPro" id="IPR018122">
    <property type="entry name" value="TF_fork_head_CS_1"/>
</dbReference>